<evidence type="ECO:0000313" key="3">
    <source>
        <dbReference type="Proteomes" id="UP000254978"/>
    </source>
</evidence>
<keyword evidence="1" id="KW-0472">Membrane</keyword>
<sequence length="661" mass="68602">MFAGDTVTEYAFAVNWGGAGGARVVAAVMVGVLLTGSGAGPATAEPGDGPLLATAPTLRLTDLGVQPVLPFYGAAGETSLTLPVPQGLSPASLDVLVELPVNVASGTLIVSQEDRTLARVGLPPNADRAPVSLPLTGVQVTDNAVTVTLRSYLVPIQGYCLDPANPLRLTDANLRYEGTERPPSTVAEFLPPVLRQLDLFIPPEPTSAETDAALRLATAVVARYGQQDTVVTVSPLADGQSVPARPTPPFQRQVVIREGGDQGVGFTPGPGVPTLSIGGPAAEMANQTRLLSSDLGRLALSSRAVAGPLRSSPQLPTDVTTLRDLGQGGVTATALTPQVNIALDQTRLGRAAHDLRVHLRGSYTPLPDSVGGQLVASIGGETIDRWTVDSSGVVDHWVDVPDRLLQRYTNLGVAMDITGNVGQCGEFQPVTLTIDGDSPVQSQPADPPVPGGFQSLPQALMPRVEVGISADFDDARRAVGILVGLQRLSALPIDTAVVPVDEALRSPNPAVIIDADSWSHEGVTLPVAGNSDGEITVRDAAGDGEPSTLRLNPALAFGSLQTVYSGGRTLLVATSNGAPAQLDELMDWLDADPERWARLSGDALISAPDQAPVVVDTMAEQQPAADDNTRFPVLWVGIAVAVVVGAALAVGVVMSLRRKRT</sequence>
<protein>
    <submittedName>
        <fullName evidence="2">Uncharacterized protein</fullName>
    </submittedName>
</protein>
<gene>
    <name evidence="2" type="ORF">NCTC10821_01553</name>
</gene>
<dbReference type="AlphaFoldDB" id="A0A378TD14"/>
<evidence type="ECO:0000256" key="1">
    <source>
        <dbReference type="SAM" id="Phobius"/>
    </source>
</evidence>
<keyword evidence="1" id="KW-1133">Transmembrane helix</keyword>
<dbReference type="Proteomes" id="UP000254978">
    <property type="component" value="Unassembled WGS sequence"/>
</dbReference>
<feature type="transmembrane region" description="Helical" evidence="1">
    <location>
        <begin position="633"/>
        <end position="656"/>
    </location>
</feature>
<dbReference type="EMBL" id="UGQT01000001">
    <property type="protein sequence ID" value="STZ58047.1"/>
    <property type="molecule type" value="Genomic_DNA"/>
</dbReference>
<dbReference type="Gene3D" id="2.60.120.260">
    <property type="entry name" value="Galactose-binding domain-like"/>
    <property type="match status" value="1"/>
</dbReference>
<accession>A0A378TD14</accession>
<evidence type="ECO:0000313" key="2">
    <source>
        <dbReference type="EMBL" id="STZ58047.1"/>
    </source>
</evidence>
<reference evidence="2 3" key="1">
    <citation type="submission" date="2018-06" db="EMBL/GenBank/DDBJ databases">
        <authorList>
            <consortium name="Pathogen Informatics"/>
            <person name="Doyle S."/>
        </authorList>
    </citation>
    <scope>NUCLEOTIDE SEQUENCE [LARGE SCALE GENOMIC DNA]</scope>
    <source>
        <strain evidence="2 3">NCTC10821</strain>
    </source>
</reference>
<keyword evidence="1" id="KW-0812">Transmembrane</keyword>
<proteinExistence type="predicted"/>
<keyword evidence="3" id="KW-1185">Reference proteome</keyword>
<name>A0A378TD14_9MYCO</name>
<organism evidence="2 3">
    <name type="scientific">Mycolicibacterium tokaiense</name>
    <dbReference type="NCBI Taxonomy" id="39695"/>
    <lineage>
        <taxon>Bacteria</taxon>
        <taxon>Bacillati</taxon>
        <taxon>Actinomycetota</taxon>
        <taxon>Actinomycetes</taxon>
        <taxon>Mycobacteriales</taxon>
        <taxon>Mycobacteriaceae</taxon>
        <taxon>Mycolicibacterium</taxon>
    </lineage>
</organism>